<evidence type="ECO:0000313" key="6">
    <source>
        <dbReference type="Proteomes" id="UP001610563"/>
    </source>
</evidence>
<evidence type="ECO:0000256" key="3">
    <source>
        <dbReference type="RuleBase" id="RU003345"/>
    </source>
</evidence>
<accession>A0ABR4FQ26</accession>
<feature type="active site" evidence="2">
    <location>
        <position position="245"/>
    </location>
</feature>
<evidence type="ECO:0000259" key="4">
    <source>
        <dbReference type="Pfam" id="PF00171"/>
    </source>
</evidence>
<dbReference type="Pfam" id="PF00171">
    <property type="entry name" value="Aldedh"/>
    <property type="match status" value="1"/>
</dbReference>
<dbReference type="PANTHER" id="PTHR43353:SF5">
    <property type="entry name" value="SUCCINATE-SEMIALDEHYDE DEHYDROGENASE, MITOCHONDRIAL"/>
    <property type="match status" value="1"/>
</dbReference>
<dbReference type="PROSITE" id="PS00687">
    <property type="entry name" value="ALDEHYDE_DEHYDR_GLU"/>
    <property type="match status" value="1"/>
</dbReference>
<comment type="caution">
    <text evidence="5">The sequence shown here is derived from an EMBL/GenBank/DDBJ whole genome shotgun (WGS) entry which is preliminary data.</text>
</comment>
<keyword evidence="6" id="KW-1185">Reference proteome</keyword>
<gene>
    <name evidence="5" type="ORF">BJX66DRAFT_343181</name>
</gene>
<dbReference type="Proteomes" id="UP001610563">
    <property type="component" value="Unassembled WGS sequence"/>
</dbReference>
<dbReference type="Gene3D" id="3.40.605.10">
    <property type="entry name" value="Aldehyde Dehydrogenase, Chain A, domain 1"/>
    <property type="match status" value="1"/>
</dbReference>
<keyword evidence="1 3" id="KW-0560">Oxidoreductase</keyword>
<dbReference type="InterPro" id="IPR016162">
    <property type="entry name" value="Ald_DH_N"/>
</dbReference>
<protein>
    <submittedName>
        <fullName evidence="5">Aldehyde/histidinol dehydrogenase</fullName>
    </submittedName>
</protein>
<evidence type="ECO:0000256" key="1">
    <source>
        <dbReference type="ARBA" id="ARBA00023002"/>
    </source>
</evidence>
<dbReference type="EMBL" id="JBFTWV010000147">
    <property type="protein sequence ID" value="KAL2785358.1"/>
    <property type="molecule type" value="Genomic_DNA"/>
</dbReference>
<feature type="domain" description="Aldehyde dehydrogenase" evidence="4">
    <location>
        <begin position="63"/>
        <end position="271"/>
    </location>
</feature>
<dbReference type="InterPro" id="IPR050740">
    <property type="entry name" value="Aldehyde_DH_Superfamily"/>
</dbReference>
<dbReference type="InterPro" id="IPR016161">
    <property type="entry name" value="Ald_DH/histidinol_DH"/>
</dbReference>
<name>A0ABR4FQ26_9EURO</name>
<dbReference type="SUPFAM" id="SSF53720">
    <property type="entry name" value="ALDH-like"/>
    <property type="match status" value="1"/>
</dbReference>
<dbReference type="InterPro" id="IPR029510">
    <property type="entry name" value="Ald_DH_CS_GLU"/>
</dbReference>
<evidence type="ECO:0000256" key="2">
    <source>
        <dbReference type="PROSITE-ProRule" id="PRU10007"/>
    </source>
</evidence>
<proteinExistence type="inferred from homology"/>
<dbReference type="InterPro" id="IPR015590">
    <property type="entry name" value="Aldehyde_DH_dom"/>
</dbReference>
<evidence type="ECO:0000313" key="5">
    <source>
        <dbReference type="EMBL" id="KAL2785358.1"/>
    </source>
</evidence>
<sequence length="286" mass="31179">MASESQRSSIAGWKNSLRNPSLVIGDAFIDGNWVHRDNTFPVYVPRPHRRSFMNRQRGLNGVRSILRAWFDHIQQNVDDLATILSYENGKTYAEAKGEVEYAASFVRWFAEEASRMYGDTIPSQQQNTVVMTIKQPVGVCGIITPWNFPAAMVTRKVAPALAAGCAVVIKPPSETPHTCIVLVKLAVESGVPGKCIQVCPTKDRLATLELATNPKVAKISFTGSTGVSKMLAELATKTLKKVSLELGGNAPFIVFDDADIDIAVEGAMINTILCNWLSQSPAPTVF</sequence>
<comment type="similarity">
    <text evidence="3">Belongs to the aldehyde dehydrogenase family.</text>
</comment>
<dbReference type="PANTHER" id="PTHR43353">
    <property type="entry name" value="SUCCINATE-SEMIALDEHYDE DEHYDROGENASE, MITOCHONDRIAL"/>
    <property type="match status" value="1"/>
</dbReference>
<organism evidence="5 6">
    <name type="scientific">Aspergillus keveii</name>
    <dbReference type="NCBI Taxonomy" id="714993"/>
    <lineage>
        <taxon>Eukaryota</taxon>
        <taxon>Fungi</taxon>
        <taxon>Dikarya</taxon>
        <taxon>Ascomycota</taxon>
        <taxon>Pezizomycotina</taxon>
        <taxon>Eurotiomycetes</taxon>
        <taxon>Eurotiomycetidae</taxon>
        <taxon>Eurotiales</taxon>
        <taxon>Aspergillaceae</taxon>
        <taxon>Aspergillus</taxon>
        <taxon>Aspergillus subgen. Nidulantes</taxon>
    </lineage>
</organism>
<reference evidence="5 6" key="1">
    <citation type="submission" date="2024-07" db="EMBL/GenBank/DDBJ databases">
        <title>Section-level genome sequencing and comparative genomics of Aspergillus sections Usti and Cavernicolus.</title>
        <authorList>
            <consortium name="Lawrence Berkeley National Laboratory"/>
            <person name="Nybo J.L."/>
            <person name="Vesth T.C."/>
            <person name="Theobald S."/>
            <person name="Frisvad J.C."/>
            <person name="Larsen T.O."/>
            <person name="Kjaerboelling I."/>
            <person name="Rothschild-Mancinelli K."/>
            <person name="Lyhne E.K."/>
            <person name="Kogle M.E."/>
            <person name="Barry K."/>
            <person name="Clum A."/>
            <person name="Na H."/>
            <person name="Ledsgaard L."/>
            <person name="Lin J."/>
            <person name="Lipzen A."/>
            <person name="Kuo A."/>
            <person name="Riley R."/>
            <person name="Mondo S."/>
            <person name="Labutti K."/>
            <person name="Haridas S."/>
            <person name="Pangalinan J."/>
            <person name="Salamov A.A."/>
            <person name="Simmons B.A."/>
            <person name="Magnuson J.K."/>
            <person name="Chen J."/>
            <person name="Drula E."/>
            <person name="Henrissat B."/>
            <person name="Wiebenga A."/>
            <person name="Lubbers R.J."/>
            <person name="Gomes A.C."/>
            <person name="Makela M.R."/>
            <person name="Stajich J."/>
            <person name="Grigoriev I.V."/>
            <person name="Mortensen U.H."/>
            <person name="De Vries R.P."/>
            <person name="Baker S.E."/>
            <person name="Andersen M.R."/>
        </authorList>
    </citation>
    <scope>NUCLEOTIDE SEQUENCE [LARGE SCALE GENOMIC DNA]</scope>
    <source>
        <strain evidence="5 6">CBS 209.92</strain>
    </source>
</reference>